<dbReference type="InterPro" id="IPR011989">
    <property type="entry name" value="ARM-like"/>
</dbReference>
<dbReference type="FunFam" id="1.25.10.10:FF:000094">
    <property type="entry name" value="Serine/threonine-protein kinase mTOR"/>
    <property type="match status" value="1"/>
</dbReference>
<evidence type="ECO:0000259" key="13">
    <source>
        <dbReference type="PROSITE" id="PS50290"/>
    </source>
</evidence>
<evidence type="ECO:0000313" key="17">
    <source>
        <dbReference type="Proteomes" id="UP000001593"/>
    </source>
</evidence>
<dbReference type="InParanoid" id="A7RU99"/>
<organism evidence="16 17">
    <name type="scientific">Nematostella vectensis</name>
    <name type="common">Starlet sea anemone</name>
    <dbReference type="NCBI Taxonomy" id="45351"/>
    <lineage>
        <taxon>Eukaryota</taxon>
        <taxon>Metazoa</taxon>
        <taxon>Cnidaria</taxon>
        <taxon>Anthozoa</taxon>
        <taxon>Hexacorallia</taxon>
        <taxon>Actiniaria</taxon>
        <taxon>Edwardsiidae</taxon>
        <taxon>Nematostella</taxon>
    </lineage>
</organism>
<dbReference type="InterPro" id="IPR009076">
    <property type="entry name" value="FRB_dom"/>
</dbReference>
<dbReference type="Pfam" id="PF11865">
    <property type="entry name" value="mTOR_dom"/>
    <property type="match status" value="1"/>
</dbReference>
<dbReference type="GO" id="GO:0005634">
    <property type="term" value="C:nucleus"/>
    <property type="evidence" value="ECO:0000318"/>
    <property type="project" value="GO_Central"/>
</dbReference>
<dbReference type="eggNOG" id="KOG0891">
    <property type="taxonomic scope" value="Eukaryota"/>
</dbReference>
<dbReference type="GO" id="GO:0051896">
    <property type="term" value="P:regulation of phosphatidylinositol 3-kinase/protein kinase B signal transduction"/>
    <property type="evidence" value="ECO:0007669"/>
    <property type="project" value="UniProtKB-ARBA"/>
</dbReference>
<dbReference type="GO" id="GO:0045930">
    <property type="term" value="P:negative regulation of mitotic cell cycle"/>
    <property type="evidence" value="ECO:0007669"/>
    <property type="project" value="UniProtKB-ARBA"/>
</dbReference>
<dbReference type="GO" id="GO:0045787">
    <property type="term" value="P:positive regulation of cell cycle"/>
    <property type="evidence" value="ECO:0007669"/>
    <property type="project" value="UniProtKB-ARBA"/>
</dbReference>
<dbReference type="Pfam" id="PF00454">
    <property type="entry name" value="PI3_PI4_kinase"/>
    <property type="match status" value="1"/>
</dbReference>
<evidence type="ECO:0000256" key="9">
    <source>
        <dbReference type="ARBA" id="ARBA00047899"/>
    </source>
</evidence>
<dbReference type="InterPro" id="IPR036738">
    <property type="entry name" value="FRB_sf"/>
</dbReference>
<dbReference type="SMART" id="SM01343">
    <property type="entry name" value="FATC"/>
    <property type="match status" value="1"/>
</dbReference>
<dbReference type="SMART" id="SM01345">
    <property type="entry name" value="Rapamycin_bind"/>
    <property type="match status" value="1"/>
</dbReference>
<dbReference type="Proteomes" id="UP000001593">
    <property type="component" value="Unassembled WGS sequence"/>
</dbReference>
<dbReference type="GO" id="GO:0016242">
    <property type="term" value="P:negative regulation of macroautophagy"/>
    <property type="evidence" value="ECO:0000318"/>
    <property type="project" value="GO_Central"/>
</dbReference>
<dbReference type="InterPro" id="IPR011990">
    <property type="entry name" value="TPR-like_helical_dom_sf"/>
</dbReference>
<evidence type="ECO:0000256" key="12">
    <source>
        <dbReference type="SAM" id="MobiDB-lite"/>
    </source>
</evidence>
<evidence type="ECO:0000259" key="15">
    <source>
        <dbReference type="PROSITE" id="PS51190"/>
    </source>
</evidence>
<dbReference type="GO" id="GO:0051094">
    <property type="term" value="P:positive regulation of developmental process"/>
    <property type="evidence" value="ECO:0007669"/>
    <property type="project" value="UniProtKB-ARBA"/>
</dbReference>
<keyword evidence="17" id="KW-1185">Reference proteome</keyword>
<dbReference type="FunCoup" id="A7RU99">
    <property type="interactions" value="633"/>
</dbReference>
<dbReference type="FunFam" id="3.30.1010.10:FF:000004">
    <property type="entry name" value="Serine/threonine-protein kinase TOR"/>
    <property type="match status" value="1"/>
</dbReference>
<dbReference type="PANTHER" id="PTHR11139">
    <property type="entry name" value="ATAXIA TELANGIECTASIA MUTATED ATM -RELATED"/>
    <property type="match status" value="1"/>
</dbReference>
<keyword evidence="8" id="KW-0131">Cell cycle</keyword>
<dbReference type="GO" id="GO:0031931">
    <property type="term" value="C:TORC1 complex"/>
    <property type="evidence" value="ECO:0000318"/>
    <property type="project" value="GO_Central"/>
</dbReference>
<proteinExistence type="inferred from homology"/>
<dbReference type="GO" id="GO:0045893">
    <property type="term" value="P:positive regulation of DNA-templated transcription"/>
    <property type="evidence" value="ECO:0007669"/>
    <property type="project" value="UniProtKB-ARBA"/>
</dbReference>
<dbReference type="Gene3D" id="3.30.1010.10">
    <property type="entry name" value="Phosphatidylinositol 3-kinase Catalytic Subunit, Chain A, domain 4"/>
    <property type="match status" value="1"/>
</dbReference>
<evidence type="ECO:0000313" key="16">
    <source>
        <dbReference type="EMBL" id="EDO44977.1"/>
    </source>
</evidence>
<dbReference type="GO" id="GO:2000243">
    <property type="term" value="P:positive regulation of reproductive process"/>
    <property type="evidence" value="ECO:0007669"/>
    <property type="project" value="UniProtKB-ARBA"/>
</dbReference>
<dbReference type="GO" id="GO:0051240">
    <property type="term" value="P:positive regulation of multicellular organismal process"/>
    <property type="evidence" value="ECO:0007669"/>
    <property type="project" value="UniProtKB-ARBA"/>
</dbReference>
<reference evidence="16 17" key="1">
    <citation type="journal article" date="2007" name="Science">
        <title>Sea anemone genome reveals ancestral eumetazoan gene repertoire and genomic organization.</title>
        <authorList>
            <person name="Putnam N.H."/>
            <person name="Srivastava M."/>
            <person name="Hellsten U."/>
            <person name="Dirks B."/>
            <person name="Chapman J."/>
            <person name="Salamov A."/>
            <person name="Terry A."/>
            <person name="Shapiro H."/>
            <person name="Lindquist E."/>
            <person name="Kapitonov V.V."/>
            <person name="Jurka J."/>
            <person name="Genikhovich G."/>
            <person name="Grigoriev I.V."/>
            <person name="Lucas S.M."/>
            <person name="Steele R.E."/>
            <person name="Finnerty J.R."/>
            <person name="Technau U."/>
            <person name="Martindale M.Q."/>
            <person name="Rokhsar D.S."/>
        </authorList>
    </citation>
    <scope>NUCLEOTIDE SEQUENCE [LARGE SCALE GENOMIC DNA]</scope>
    <source>
        <strain evidence="17">CH2 X CH6</strain>
    </source>
</reference>
<evidence type="ECO:0000256" key="6">
    <source>
        <dbReference type="ARBA" id="ARBA00022803"/>
    </source>
</evidence>
<dbReference type="PROSITE" id="PS51189">
    <property type="entry name" value="FAT"/>
    <property type="match status" value="1"/>
</dbReference>
<accession>A7RU99</accession>
<dbReference type="GO" id="GO:0005524">
    <property type="term" value="F:ATP binding"/>
    <property type="evidence" value="ECO:0007669"/>
    <property type="project" value="UniProtKB-KW"/>
</dbReference>
<dbReference type="SUPFAM" id="SSF48371">
    <property type="entry name" value="ARM repeat"/>
    <property type="match status" value="1"/>
</dbReference>
<dbReference type="Pfam" id="PF23593">
    <property type="entry name" value="HEAT_ATR"/>
    <property type="match status" value="1"/>
</dbReference>
<dbReference type="FunFam" id="1.25.10.10:FF:000140">
    <property type="entry name" value="Serine/threonine-protein kinase mTOR"/>
    <property type="match status" value="1"/>
</dbReference>
<feature type="region of interest" description="Disordered" evidence="12">
    <location>
        <begin position="526"/>
        <end position="545"/>
    </location>
</feature>
<keyword evidence="7 11" id="KW-0067">ATP-binding</keyword>
<dbReference type="InterPro" id="IPR050517">
    <property type="entry name" value="DDR_Repair_Kinase"/>
</dbReference>
<dbReference type="EC" id="2.7.11.1" evidence="11"/>
<evidence type="ECO:0000256" key="3">
    <source>
        <dbReference type="ARBA" id="ARBA00022737"/>
    </source>
</evidence>
<dbReference type="Pfam" id="PF02260">
    <property type="entry name" value="FATC"/>
    <property type="match status" value="1"/>
</dbReference>
<dbReference type="FunFam" id="1.20.120.150:FF:000001">
    <property type="entry name" value="Serine/threonine-protein kinase TOR"/>
    <property type="match status" value="1"/>
</dbReference>
<dbReference type="PROSITE" id="PS00916">
    <property type="entry name" value="PI3_4_KINASE_2"/>
    <property type="match status" value="1"/>
</dbReference>
<comment type="catalytic activity">
    <reaction evidence="10">
        <text>L-seryl-[protein] + ATP = O-phospho-L-seryl-[protein] + ADP + H(+)</text>
        <dbReference type="Rhea" id="RHEA:17989"/>
        <dbReference type="Rhea" id="RHEA-COMP:9863"/>
        <dbReference type="Rhea" id="RHEA-COMP:11604"/>
        <dbReference type="ChEBI" id="CHEBI:15378"/>
        <dbReference type="ChEBI" id="CHEBI:29999"/>
        <dbReference type="ChEBI" id="CHEBI:30616"/>
        <dbReference type="ChEBI" id="CHEBI:83421"/>
        <dbReference type="ChEBI" id="CHEBI:456216"/>
        <dbReference type="EC" id="2.7.11.1"/>
    </reaction>
</comment>
<evidence type="ECO:0000256" key="1">
    <source>
        <dbReference type="ARBA" id="ARBA00011031"/>
    </source>
</evidence>
<dbReference type="GO" id="GO:0005737">
    <property type="term" value="C:cytoplasm"/>
    <property type="evidence" value="ECO:0000318"/>
    <property type="project" value="GO_Central"/>
</dbReference>
<evidence type="ECO:0000259" key="14">
    <source>
        <dbReference type="PROSITE" id="PS51189"/>
    </source>
</evidence>
<evidence type="ECO:0000256" key="7">
    <source>
        <dbReference type="ARBA" id="ARBA00022840"/>
    </source>
</evidence>
<dbReference type="EMBL" id="DS469539">
    <property type="protein sequence ID" value="EDO44977.1"/>
    <property type="molecule type" value="Genomic_DNA"/>
</dbReference>
<dbReference type="InterPro" id="IPR011009">
    <property type="entry name" value="Kinase-like_dom_sf"/>
</dbReference>
<dbReference type="InterPro" id="IPR014009">
    <property type="entry name" value="PIK_FAT"/>
</dbReference>
<dbReference type="PANTHER" id="PTHR11139:SF9">
    <property type="entry name" value="SERINE_THREONINE-PROTEIN KINASE MTOR"/>
    <property type="match status" value="1"/>
</dbReference>
<dbReference type="InterPro" id="IPR026683">
    <property type="entry name" value="TOR_cat"/>
</dbReference>
<dbReference type="HOGENOM" id="CLU_000178_7_1_1"/>
<evidence type="ECO:0000256" key="2">
    <source>
        <dbReference type="ARBA" id="ARBA00022679"/>
    </source>
</evidence>
<dbReference type="Gene3D" id="1.25.10.10">
    <property type="entry name" value="Leucine-rich Repeat Variant"/>
    <property type="match status" value="4"/>
</dbReference>
<dbReference type="SUPFAM" id="SSF56112">
    <property type="entry name" value="Protein kinase-like (PK-like)"/>
    <property type="match status" value="1"/>
</dbReference>
<dbReference type="PROSITE" id="PS00915">
    <property type="entry name" value="PI3_4_KINASE_1"/>
    <property type="match status" value="1"/>
</dbReference>
<dbReference type="Gene3D" id="1.25.40.10">
    <property type="entry name" value="Tetratricopeptide repeat domain"/>
    <property type="match status" value="1"/>
</dbReference>
<dbReference type="InterPro" id="IPR036940">
    <property type="entry name" value="PI3/4_kinase_cat_sf"/>
</dbReference>
<keyword evidence="6" id="KW-0802">TPR repeat</keyword>
<evidence type="ECO:0000256" key="10">
    <source>
        <dbReference type="ARBA" id="ARBA00048679"/>
    </source>
</evidence>
<dbReference type="FunFam" id="1.25.10.10:FF:000060">
    <property type="entry name" value="Serine/threonine-protein kinase mTOR"/>
    <property type="match status" value="1"/>
</dbReference>
<gene>
    <name evidence="16" type="ORF">NEMVEDRAFT_v1g162805</name>
</gene>
<dbReference type="GO" id="GO:0038202">
    <property type="term" value="P:TORC1 signaling"/>
    <property type="evidence" value="ECO:0000318"/>
    <property type="project" value="GO_Central"/>
</dbReference>
<dbReference type="STRING" id="45351.A7RU99"/>
<dbReference type="OMA" id="MRQHSAK"/>
<comment type="catalytic activity">
    <reaction evidence="9 11">
        <text>L-threonyl-[protein] + ATP = O-phospho-L-threonyl-[protein] + ADP + H(+)</text>
        <dbReference type="Rhea" id="RHEA:46608"/>
        <dbReference type="Rhea" id="RHEA-COMP:11060"/>
        <dbReference type="Rhea" id="RHEA-COMP:11605"/>
        <dbReference type="ChEBI" id="CHEBI:15378"/>
        <dbReference type="ChEBI" id="CHEBI:30013"/>
        <dbReference type="ChEBI" id="CHEBI:30616"/>
        <dbReference type="ChEBI" id="CHEBI:61977"/>
        <dbReference type="ChEBI" id="CHEBI:456216"/>
        <dbReference type="EC" id="2.7.11.1"/>
    </reaction>
</comment>
<dbReference type="InterPro" id="IPR018936">
    <property type="entry name" value="PI3/4_kinase_CS"/>
</dbReference>
<dbReference type="GO" id="GO:0004674">
    <property type="term" value="F:protein serine/threonine kinase activity"/>
    <property type="evidence" value="ECO:0000318"/>
    <property type="project" value="GO_Central"/>
</dbReference>
<dbReference type="PROSITE" id="PS51190">
    <property type="entry name" value="FATC"/>
    <property type="match status" value="1"/>
</dbReference>
<dbReference type="InterPro" id="IPR003151">
    <property type="entry name" value="PIK-rel_kinase_FAT"/>
</dbReference>
<dbReference type="InterPro" id="IPR003152">
    <property type="entry name" value="FATC_dom"/>
</dbReference>
<dbReference type="Gene3D" id="1.20.120.150">
    <property type="entry name" value="FKBP12-rapamycin binding domain"/>
    <property type="match status" value="1"/>
</dbReference>
<comment type="similarity">
    <text evidence="1 11">Belongs to the PI3/PI4-kinase family.</text>
</comment>
<protein>
    <recommendedName>
        <fullName evidence="11">Serine/threonine-protein kinase TOR</fullName>
        <ecNumber evidence="11">2.7.11.1</ecNumber>
    </recommendedName>
</protein>
<dbReference type="Gene3D" id="1.10.1070.11">
    <property type="entry name" value="Phosphatidylinositol 3-/4-kinase, catalytic domain"/>
    <property type="match status" value="1"/>
</dbReference>
<dbReference type="GO" id="GO:0031932">
    <property type="term" value="C:TORC2 complex"/>
    <property type="evidence" value="ECO:0000318"/>
    <property type="project" value="GO_Central"/>
</dbReference>
<name>A7RU99_NEMVE</name>
<feature type="domain" description="FAT" evidence="14">
    <location>
        <begin position="1352"/>
        <end position="1911"/>
    </location>
</feature>
<dbReference type="InterPro" id="IPR016024">
    <property type="entry name" value="ARM-type_fold"/>
</dbReference>
<feature type="domain" description="PI3K/PI4K catalytic" evidence="13">
    <location>
        <begin position="2085"/>
        <end position="2397"/>
    </location>
</feature>
<dbReference type="GO" id="GO:0106310">
    <property type="term" value="F:protein serine kinase activity"/>
    <property type="evidence" value="ECO:0007669"/>
    <property type="project" value="RHEA"/>
</dbReference>
<dbReference type="Pfam" id="PF02259">
    <property type="entry name" value="FAT"/>
    <property type="match status" value="1"/>
</dbReference>
<dbReference type="CDD" id="cd05169">
    <property type="entry name" value="PIKKc_TOR"/>
    <property type="match status" value="1"/>
</dbReference>
<dbReference type="SMART" id="SM01346">
    <property type="entry name" value="DUF3385"/>
    <property type="match status" value="1"/>
</dbReference>
<dbReference type="InterPro" id="IPR000403">
    <property type="entry name" value="PI3/4_kinase_cat_dom"/>
</dbReference>
<dbReference type="PROSITE" id="PS50290">
    <property type="entry name" value="PI3_4_KINASE_3"/>
    <property type="match status" value="1"/>
</dbReference>
<keyword evidence="5 11" id="KW-0418">Kinase</keyword>
<evidence type="ECO:0000256" key="4">
    <source>
        <dbReference type="ARBA" id="ARBA00022741"/>
    </source>
</evidence>
<dbReference type="Pfam" id="PF08771">
    <property type="entry name" value="FRB_dom"/>
    <property type="match status" value="1"/>
</dbReference>
<evidence type="ECO:0000256" key="8">
    <source>
        <dbReference type="ARBA" id="ARBA00023306"/>
    </source>
</evidence>
<dbReference type="GO" id="GO:0008361">
    <property type="term" value="P:regulation of cell size"/>
    <property type="evidence" value="ECO:0007669"/>
    <property type="project" value="UniProtKB-ARBA"/>
</dbReference>
<sequence>MQQLRPQLLSGLKSRSDESRLQAAKDLQHYVSTELREASPEQYGSFMDEFNHHIFEMVSSSDANEKKGGIMAIVGLIGISGGSATKVSRFANYLRNLLPSNDTAVMEMASKAMGRLALTGGTFTADYVEFEVKRALEWLGGDRNEGRRHAAVLVLRELAVNAPTFFFQQVQPFFDNIFNAVRDPKQAIREGAMEALRACLVILAQRETKEIRKPPIWYSQTYEEAKKGFEGSTNTKEKGVVLTKEDKAHGSLLIINELIRSASLEGEQYKKDLEDIYCDQVQSNVMSLNDLGITSPKSKFSYQTGSHTHPTLSSLASGTQLGEINPLCHSKVCKEFMEDKFDEVCILVLYYSGTRNSTIQQTLLTLLPRLAAFQPQKFVKKYLKESMQYLVGALKRDRERSSAFKAIGLLAIAVRHNIEPFSKPVVEQVKQSLPMRDLGHKRQKAVTVDPMVFACVAMLSRAIGPKISKDVKELLEPMLSVGLSPALTACLHDLAHQVPQLKKSIQDGLLKMLSLILMQKPLRHPGAPKSTPALTPSTSSHSLFDSSDVTSTVLALRTLGSFDFEGHLLTHVNLVRNCAETFLASEFKDIRMEAVRTCSRLLSPSLHPMVVTNAPQHGPISATSTQVVSEVLSKMLMVGITDPDPDIRHCVLSSLDERFDAHLAQAENLAALFVALNDEEFEIREVAISIISRLSNLNPAYIMPSLRKALIQILTELEYSGVGRSKEQSARMLGHLVSNAPMLIRPYMEPILKALIPKLRDPDPEVVISVLAAIGEHAQVSGTKMCKWMNELFPIIIDMLQDASSMAKRKIALWTLGQLVESTGYVVEPYRKYPNLLEVLLNFLKTEQAPGIRREAIRVLGLLGALDPYKHKLNQIEGVLDDGGISTGSKESETAVCDDRVDTSTSEMLVTMGSVVLEEFYPAVVISALMRIVRDPSLSSHHTMVIQAVTFIFKSLGMKCVTYLSQIMPSFLNVIRTCDSGFREFVFQQLGVLISIVKQHIRNYLDDIFTLIKEYWTINSPMQTTIVLLVEQIAVALGGEFKNYLPQIIPHILKVFMHDNSPQRSVTTKLLNALQMFGSSLDDYLHLLVPPVVKLFDSNEIPLSVRKCALETLDRLSESLDLTDFASRIIHPIVRTLDSCSELRGTAMDTLSSLVFQLGKRYSTFIPTVNKVLIKHKIQHQRYDVLICKIVKSNFVLDWENDLLLRRQKLVRGNFADDSATTAAIEAASIKKLAFKPDSLQKAWGASRCVSKDDWMEWLRRLSVELLKESPSPALRSSWATAQTYPPLARDLFNAAFVSCWSELHEELQNELVKNLELALKSQIPEITQTLLNLAEFLEHTEKGALPLSSDLLGEQASKCRAYAKALHYKEEEFHRVPNTETLEALISINNKLQQPEAAHGVLVYAQRMHGADEIRERWYEKLHDWENALNAYKKKLDQDPEDIHLTLGRMRCMEALGEWGELHTVACDKWPDVSDDIRKQMARMAAAAAWGLGNWESMEEYTCLIPRDTQEGAFYRAALALHHDNFQQAQACIDAARDLLDTELTARAGESYNRAYGAMVSVQMLSELEEIIQYKLVHERREDIKRTWWNRLQGCQRVVEDWQKILQVRSLVLTPQEDMQSWLKYSSLCRKSGRLALSHKTLVMLLGSDPSKHPDLPLPTTYPQVTFAYMKHLWREGQKEEAFQHLHFFVHTTLHQQALQSLSPNDDDNKREELLKLVARCYLKLGDWQSSLQGFNENTIPQILLYYSAATENDKSCYKAWHSWAFMNFEAVLYYKNQQEKEKSEGLSPGHPSSPSASPKTVNPVITYAKPAVHGFFKSIALSSGNSLQDTLRLLTLWFDYGHLPEVYEALVEGIKTIQIDTWLQVIPQLIARIDTPRQLVGRLIHQLLTDIGKHHPQALIYPLTVASKSASSARHNAANQILKNMCEHSQQLVQQAVMVSEELIRVAILWHELWHEGLEEASRMYFGEGNVKGMFAVLDPLHQMMERGPQTLKETSFNQAYGRDLMEAQEWCRRYQKSGNVKDLTQAWDLYYTVFRRISKQLPQLTSLELQYVSPKLLMSRDLELAVPGTYEPHKPVIHIRNVHSSLNVITSKQRPRKLCLAGSNGSDFMFLLKGHEDLRQDERVMQLFGLVNTLLASDPETSKRHLSIQRYAVIPLSTNSGLIGWVPHCDTLHALIRDYREKKKILLNIEHRIMLTMAPDYDHLTLMQKVEVFEHALANTNGDDLAKLLWLKSPSSEVWFDRRTNYTRSLAVMSMVGYVLGLGDRHPSNLMLDRLTGRILHIDFGDCFEVAMTREKFPEKIPFRLTRMLTNAMEVTGIDGNYRLTCESVMRTMREHKDSVMAVLEAFVYDPLLNWRLMDNAAPKIKRSKGRSDTMTEAAEEMLEGVDVNRDKPSAKKPAEPLHSIEEETGHKPEFLNKKALDIITRVRDKLTGRDFANRNTLDVPTQVDLLIKQATAHENLCQCYIGWCPFW</sequence>
<dbReference type="InterPro" id="IPR057564">
    <property type="entry name" value="HEAT_ATR"/>
</dbReference>
<keyword evidence="4 11" id="KW-0547">Nucleotide-binding</keyword>
<dbReference type="InterPro" id="IPR024585">
    <property type="entry name" value="mTOR_dom"/>
</dbReference>
<dbReference type="SMART" id="SM00146">
    <property type="entry name" value="PI3Kc"/>
    <property type="match status" value="1"/>
</dbReference>
<feature type="domain" description="FATC" evidence="15">
    <location>
        <begin position="2443"/>
        <end position="2475"/>
    </location>
</feature>
<dbReference type="FunFam" id="1.10.1070.11:FF:000007">
    <property type="entry name" value="Serine/threonine-protein kinase TOR"/>
    <property type="match status" value="1"/>
</dbReference>
<dbReference type="GO" id="GO:0010605">
    <property type="term" value="P:negative regulation of macromolecule metabolic process"/>
    <property type="evidence" value="ECO:0007669"/>
    <property type="project" value="UniProtKB-ARBA"/>
</dbReference>
<keyword evidence="2 11" id="KW-0808">Transferase</keyword>
<dbReference type="GO" id="GO:0044877">
    <property type="term" value="F:protein-containing complex binding"/>
    <property type="evidence" value="ECO:0007669"/>
    <property type="project" value="InterPro"/>
</dbReference>
<keyword evidence="3" id="KW-0677">Repeat</keyword>
<evidence type="ECO:0000256" key="11">
    <source>
        <dbReference type="RuleBase" id="RU364109"/>
    </source>
</evidence>
<evidence type="ECO:0000256" key="5">
    <source>
        <dbReference type="ARBA" id="ARBA00022777"/>
    </source>
</evidence>
<keyword evidence="11" id="KW-0723">Serine/threonine-protein kinase</keyword>
<dbReference type="PhylomeDB" id="A7RU99"/>
<dbReference type="SUPFAM" id="SSF47212">
    <property type="entry name" value="FKBP12-rapamycin-binding domain of FKBP-rapamycin-associated protein (FRAP)"/>
    <property type="match status" value="1"/>
</dbReference>